<dbReference type="EMBL" id="JAFCIX010000030">
    <property type="protein sequence ID" value="KAH6600594.1"/>
    <property type="molecule type" value="Genomic_DNA"/>
</dbReference>
<organism evidence="1 2">
    <name type="scientific">Batrachochytrium salamandrivorans</name>
    <dbReference type="NCBI Taxonomy" id="1357716"/>
    <lineage>
        <taxon>Eukaryota</taxon>
        <taxon>Fungi</taxon>
        <taxon>Fungi incertae sedis</taxon>
        <taxon>Chytridiomycota</taxon>
        <taxon>Chytridiomycota incertae sedis</taxon>
        <taxon>Chytridiomycetes</taxon>
        <taxon>Rhizophydiales</taxon>
        <taxon>Rhizophydiales incertae sedis</taxon>
        <taxon>Batrachochytrium</taxon>
    </lineage>
</organism>
<dbReference type="PANTHER" id="PTHR13223:SF2">
    <property type="entry name" value="ACIDIC FIBROBLAST GROWTH FACTOR INTRACELLULAR-BINDING PROTEIN"/>
    <property type="match status" value="1"/>
</dbReference>
<evidence type="ECO:0000313" key="2">
    <source>
        <dbReference type="Proteomes" id="UP001648503"/>
    </source>
</evidence>
<gene>
    <name evidence="1" type="ORF">BASA50_002158</name>
</gene>
<protein>
    <submittedName>
        <fullName evidence="1">Uncharacterized protein</fullName>
    </submittedName>
</protein>
<accession>A0ABQ8FM30</accession>
<dbReference type="Proteomes" id="UP001648503">
    <property type="component" value="Unassembled WGS sequence"/>
</dbReference>
<reference evidence="1 2" key="1">
    <citation type="submission" date="2021-02" db="EMBL/GenBank/DDBJ databases">
        <title>Variation within the Batrachochytrium salamandrivorans European outbreak.</title>
        <authorList>
            <person name="Kelly M."/>
            <person name="Pasmans F."/>
            <person name="Shea T.P."/>
            <person name="Munoz J.F."/>
            <person name="Carranza S."/>
            <person name="Cuomo C.A."/>
            <person name="Martel A."/>
        </authorList>
    </citation>
    <scope>NUCLEOTIDE SEQUENCE [LARGE SCALE GENOMIC DNA]</scope>
    <source>
        <strain evidence="1 2">AMFP18/2</strain>
    </source>
</reference>
<name>A0ABQ8FM30_9FUNG</name>
<dbReference type="PANTHER" id="PTHR13223">
    <property type="entry name" value="ACIDIC FIBROBLAST GROWTH FACTOR INTRACELLULAR BINDING PROTEIN"/>
    <property type="match status" value="1"/>
</dbReference>
<comment type="caution">
    <text evidence="1">The sequence shown here is derived from an EMBL/GenBank/DDBJ whole genome shotgun (WGS) entry which is preliminary data.</text>
</comment>
<dbReference type="Pfam" id="PF05427">
    <property type="entry name" value="FIBP"/>
    <property type="match status" value="1"/>
</dbReference>
<keyword evidence="2" id="KW-1185">Reference proteome</keyword>
<evidence type="ECO:0000313" key="1">
    <source>
        <dbReference type="EMBL" id="KAH6600594.1"/>
    </source>
</evidence>
<proteinExistence type="predicted"/>
<dbReference type="InterPro" id="IPR008614">
    <property type="entry name" value="FIBP"/>
</dbReference>
<sequence>MDFTSYFSNTIVIDKALWQIWLLGLTVDSAVSIALSQHRKRAAVAGCQRPEQSQVSHYVTTQYRNFEILEGFLHHPHHLTTQPIFPLPQSTKQFLIDTYYGFDERVIREILGKKLTSRVRKELEDVGQRTRVPIIGCRRMFDNLKRIMKRVEDCDGNMVSVIQHDFVLPQNLSAQYANIIFINNYRFDTSKKRLTHLRFPDFEYVASIFMIYFTASPKNVLEELDPVLAQDSRDLKSILFNSKDTLEQLRLAVASHLAVLGQPHILERAGVNAFKVILRNITSIGASLSNNREIRDLFATIQEKVVDPSVSFGWVPADLDLFLCTVVTFFCGGDDTFAPRVDVVGTITQRRYARSFSRLVNGVRLSAIRLQQAINGSQ</sequence>